<dbReference type="RefSeq" id="WP_012040279.1">
    <property type="nucleotide sequence ID" value="NC_009484.1"/>
</dbReference>
<dbReference type="eggNOG" id="COG0834">
    <property type="taxonomic scope" value="Bacteria"/>
</dbReference>
<dbReference type="PROSITE" id="PS51318">
    <property type="entry name" value="TAT"/>
    <property type="match status" value="1"/>
</dbReference>
<evidence type="ECO:0000313" key="5">
    <source>
        <dbReference type="Proteomes" id="UP000000245"/>
    </source>
</evidence>
<organism evidence="4 5">
    <name type="scientific">Acidiphilium cryptum (strain JF-5)</name>
    <dbReference type="NCBI Taxonomy" id="349163"/>
    <lineage>
        <taxon>Bacteria</taxon>
        <taxon>Pseudomonadati</taxon>
        <taxon>Pseudomonadota</taxon>
        <taxon>Alphaproteobacteria</taxon>
        <taxon>Acetobacterales</taxon>
        <taxon>Acidocellaceae</taxon>
        <taxon>Acidiphilium</taxon>
    </lineage>
</organism>
<dbReference type="SMART" id="SM00062">
    <property type="entry name" value="PBPb"/>
    <property type="match status" value="1"/>
</dbReference>
<dbReference type="Proteomes" id="UP000000245">
    <property type="component" value="Chromosome"/>
</dbReference>
<dbReference type="InterPro" id="IPR006311">
    <property type="entry name" value="TAT_signal"/>
</dbReference>
<proteinExistence type="predicted"/>
<dbReference type="STRING" id="349163.Acry_2743"/>
<dbReference type="Gene3D" id="3.40.190.10">
    <property type="entry name" value="Periplasmic binding protein-like II"/>
    <property type="match status" value="2"/>
</dbReference>
<dbReference type="PANTHER" id="PTHR35936:SF19">
    <property type="entry name" value="AMINO-ACID-BINDING PROTEIN YXEM-RELATED"/>
    <property type="match status" value="1"/>
</dbReference>
<evidence type="ECO:0000313" key="4">
    <source>
        <dbReference type="EMBL" id="ABQ31934.1"/>
    </source>
</evidence>
<evidence type="ECO:0000256" key="1">
    <source>
        <dbReference type="ARBA" id="ARBA00022729"/>
    </source>
</evidence>
<keyword evidence="1 2" id="KW-0732">Signal</keyword>
<name>A5G252_ACICJ</name>
<dbReference type="CDD" id="cd13530">
    <property type="entry name" value="PBP2_peptides_like"/>
    <property type="match status" value="1"/>
</dbReference>
<feature type="chain" id="PRO_5002683245" evidence="2">
    <location>
        <begin position="28"/>
        <end position="276"/>
    </location>
</feature>
<keyword evidence="5" id="KW-1185">Reference proteome</keyword>
<accession>A5G252</accession>
<dbReference type="HOGENOM" id="CLU_019602_18_4_5"/>
<protein>
    <submittedName>
        <fullName evidence="4">Amino acid ABC transporter substrate-binding protein, PAAT family</fullName>
    </submittedName>
</protein>
<feature type="domain" description="Solute-binding protein family 3/N-terminal" evidence="3">
    <location>
        <begin position="38"/>
        <end position="254"/>
    </location>
</feature>
<dbReference type="EMBL" id="CP000697">
    <property type="protein sequence ID" value="ABQ31934.1"/>
    <property type="molecule type" value="Genomic_DNA"/>
</dbReference>
<dbReference type="PANTHER" id="PTHR35936">
    <property type="entry name" value="MEMBRANE-BOUND LYTIC MUREIN TRANSGLYCOSYLASE F"/>
    <property type="match status" value="1"/>
</dbReference>
<dbReference type="InterPro" id="IPR001638">
    <property type="entry name" value="Solute-binding_3/MltF_N"/>
</dbReference>
<reference evidence="4 5" key="1">
    <citation type="submission" date="2007-05" db="EMBL/GenBank/DDBJ databases">
        <title>Complete sequence of chromosome of Acidiphilium cryptum JF-5.</title>
        <authorList>
            <consortium name="US DOE Joint Genome Institute"/>
            <person name="Copeland A."/>
            <person name="Lucas S."/>
            <person name="Lapidus A."/>
            <person name="Barry K."/>
            <person name="Detter J.C."/>
            <person name="Glavina del Rio T."/>
            <person name="Hammon N."/>
            <person name="Israni S."/>
            <person name="Dalin E."/>
            <person name="Tice H."/>
            <person name="Pitluck S."/>
            <person name="Sims D."/>
            <person name="Brettin T."/>
            <person name="Bruce D."/>
            <person name="Han C."/>
            <person name="Schmutz J."/>
            <person name="Larimer F."/>
            <person name="Land M."/>
            <person name="Hauser L."/>
            <person name="Kyrpides N."/>
            <person name="Kim E."/>
            <person name="Magnuson T."/>
            <person name="Richardson P."/>
        </authorList>
    </citation>
    <scope>NUCLEOTIDE SEQUENCE [LARGE SCALE GENOMIC DNA]</scope>
    <source>
        <strain evidence="4 5">JF-5</strain>
    </source>
</reference>
<feature type="signal peptide" evidence="2">
    <location>
        <begin position="1"/>
        <end position="27"/>
    </location>
</feature>
<gene>
    <name evidence="4" type="ordered locus">Acry_2743</name>
</gene>
<evidence type="ECO:0000259" key="3">
    <source>
        <dbReference type="SMART" id="SM00062"/>
    </source>
</evidence>
<evidence type="ECO:0000256" key="2">
    <source>
        <dbReference type="SAM" id="SignalP"/>
    </source>
</evidence>
<dbReference type="SUPFAM" id="SSF53850">
    <property type="entry name" value="Periplasmic binding protein-like II"/>
    <property type="match status" value="1"/>
</dbReference>
<sequence>MTTRRNALGLAAMVAGLAAGMAVPALAAAPPPTITRGVLTVAYRTDDKPVSFIADGKPTGFLVEFEEAIAAKLGLKVRFVATSFASMLPGVRNHIYDTAAFATLVTPARQKAVAFTTPIGYGQARLVSRSGAAIGKVDGASGKTVAITQGSALIPLLRHIAPGVKVREFPNIAASLNALIAGQVNGLFTGLATANALVKKHPGLVASQTVTTGVAEYPVAKGNPKLLKAMDRAIGELMKDGTYTKLFVKWNPPAVRIPDQLYKDYPGMPHQPPAKA</sequence>
<dbReference type="Pfam" id="PF00497">
    <property type="entry name" value="SBP_bac_3"/>
    <property type="match status" value="1"/>
</dbReference>
<dbReference type="AlphaFoldDB" id="A5G252"/>
<dbReference type="KEGG" id="acr:Acry_2743"/>